<dbReference type="PROSITE" id="PS51257">
    <property type="entry name" value="PROKAR_LIPOPROTEIN"/>
    <property type="match status" value="1"/>
</dbReference>
<organism evidence="3 4">
    <name type="scientific">Chitinophaga niabensis</name>
    <dbReference type="NCBI Taxonomy" id="536979"/>
    <lineage>
        <taxon>Bacteria</taxon>
        <taxon>Pseudomonadati</taxon>
        <taxon>Bacteroidota</taxon>
        <taxon>Chitinophagia</taxon>
        <taxon>Chitinophagales</taxon>
        <taxon>Chitinophagaceae</taxon>
        <taxon>Chitinophaga</taxon>
    </lineage>
</organism>
<dbReference type="OrthoDB" id="9809908at2"/>
<dbReference type="GO" id="GO:0016020">
    <property type="term" value="C:membrane"/>
    <property type="evidence" value="ECO:0007669"/>
    <property type="project" value="InterPro"/>
</dbReference>
<name>A0A1N6K7N9_9BACT</name>
<dbReference type="Pfam" id="PF06580">
    <property type="entry name" value="His_kinase"/>
    <property type="match status" value="1"/>
</dbReference>
<protein>
    <submittedName>
        <fullName evidence="3">Histidine kinase</fullName>
    </submittedName>
</protein>
<keyword evidence="1" id="KW-0472">Membrane</keyword>
<dbReference type="STRING" id="536979.SAMN04488055_5214"/>
<keyword evidence="3" id="KW-0418">Kinase</keyword>
<accession>A0A1N6K7N9</accession>
<dbReference type="EMBL" id="FSRA01000002">
    <property type="protein sequence ID" value="SIO52346.1"/>
    <property type="molecule type" value="Genomic_DNA"/>
</dbReference>
<evidence type="ECO:0000313" key="3">
    <source>
        <dbReference type="EMBL" id="SIO52346.1"/>
    </source>
</evidence>
<dbReference type="RefSeq" id="WP_074242466.1">
    <property type="nucleotide sequence ID" value="NZ_FSRA01000002.1"/>
</dbReference>
<keyword evidence="4" id="KW-1185">Reference proteome</keyword>
<feature type="transmembrane region" description="Helical" evidence="1">
    <location>
        <begin position="50"/>
        <end position="68"/>
    </location>
</feature>
<feature type="transmembrane region" description="Helical" evidence="1">
    <location>
        <begin position="80"/>
        <end position="102"/>
    </location>
</feature>
<dbReference type="Proteomes" id="UP000185003">
    <property type="component" value="Unassembled WGS sequence"/>
</dbReference>
<sequence length="350" mass="40187">MAFVRYSKKEPLVFGWVMIPYILVMNMLVFGSCIFRSALEFGKSFLGSGLYFLVVYFIFGLVAVFIRNRFPSAGDLFKRIAIMLPIFYLMNIGSMTALYLSYNHVPVLQCQAKPHMFWWTVLCGCILSTVITFINEAIANWENWKASLAETEKLKNAYQRSRLLGLKGQINPHFLFNCFNTLSGLIPDEEEKAERFLDEMSMVHRYLLRSDDEFLIPVADEIKFAESYLYLTEQRFGTAIKAIIRVDRDALRKNLPPLSMQVILENIIYTNAISKKNPLKILIESNDNNEITITHSVYEKTVLQNFNIEEGLDNLLNKYQLLNAPPITISESSNIRIINLPLFGGREAGL</sequence>
<dbReference type="PANTHER" id="PTHR34220">
    <property type="entry name" value="SENSOR HISTIDINE KINASE YPDA"/>
    <property type="match status" value="1"/>
</dbReference>
<dbReference type="AlphaFoldDB" id="A0A1N6K7N9"/>
<feature type="transmembrane region" description="Helical" evidence="1">
    <location>
        <begin position="12"/>
        <end position="38"/>
    </location>
</feature>
<feature type="transmembrane region" description="Helical" evidence="1">
    <location>
        <begin position="117"/>
        <end position="138"/>
    </location>
</feature>
<evidence type="ECO:0000313" key="4">
    <source>
        <dbReference type="Proteomes" id="UP000185003"/>
    </source>
</evidence>
<dbReference type="InterPro" id="IPR010559">
    <property type="entry name" value="Sig_transdc_His_kin_internal"/>
</dbReference>
<keyword evidence="1" id="KW-1133">Transmembrane helix</keyword>
<evidence type="ECO:0000259" key="2">
    <source>
        <dbReference type="Pfam" id="PF06580"/>
    </source>
</evidence>
<feature type="domain" description="Signal transduction histidine kinase internal region" evidence="2">
    <location>
        <begin position="163"/>
        <end position="238"/>
    </location>
</feature>
<keyword evidence="3" id="KW-0808">Transferase</keyword>
<dbReference type="PANTHER" id="PTHR34220:SF7">
    <property type="entry name" value="SENSOR HISTIDINE KINASE YPDA"/>
    <property type="match status" value="1"/>
</dbReference>
<gene>
    <name evidence="3" type="ORF">SAMN04488055_5214</name>
</gene>
<proteinExistence type="predicted"/>
<reference evidence="3 4" key="1">
    <citation type="submission" date="2016-11" db="EMBL/GenBank/DDBJ databases">
        <authorList>
            <person name="Jaros S."/>
            <person name="Januszkiewicz K."/>
            <person name="Wedrychowicz H."/>
        </authorList>
    </citation>
    <scope>NUCLEOTIDE SEQUENCE [LARGE SCALE GENOMIC DNA]</scope>
    <source>
        <strain evidence="3 4">DSM 24787</strain>
    </source>
</reference>
<evidence type="ECO:0000256" key="1">
    <source>
        <dbReference type="SAM" id="Phobius"/>
    </source>
</evidence>
<keyword evidence="1" id="KW-0812">Transmembrane</keyword>
<dbReference type="InterPro" id="IPR050640">
    <property type="entry name" value="Bact_2-comp_sensor_kinase"/>
</dbReference>
<dbReference type="GO" id="GO:0000155">
    <property type="term" value="F:phosphorelay sensor kinase activity"/>
    <property type="evidence" value="ECO:0007669"/>
    <property type="project" value="InterPro"/>
</dbReference>